<dbReference type="Proteomes" id="UP000278733">
    <property type="component" value="Chromosome"/>
</dbReference>
<evidence type="ECO:0000313" key="2">
    <source>
        <dbReference type="Proteomes" id="UP000278733"/>
    </source>
</evidence>
<name>A0A3S4TWV1_9PAST</name>
<gene>
    <name evidence="1" type="ORF">NCTC8284_03225</name>
</gene>
<dbReference type="KEGG" id="rpne:NCTC8284_03225"/>
<dbReference type="InterPro" id="IPR025562">
    <property type="entry name" value="Tae4"/>
</dbReference>
<reference evidence="1 2" key="1">
    <citation type="submission" date="2018-12" db="EMBL/GenBank/DDBJ databases">
        <authorList>
            <consortium name="Pathogen Informatics"/>
        </authorList>
    </citation>
    <scope>NUCLEOTIDE SEQUENCE [LARGE SCALE GENOMIC DNA]</scope>
    <source>
        <strain evidence="1 2">NCTC8284</strain>
    </source>
</reference>
<proteinExistence type="predicted"/>
<dbReference type="Pfam" id="PF14113">
    <property type="entry name" value="Tae4"/>
    <property type="match status" value="1"/>
</dbReference>
<evidence type="ECO:0000313" key="1">
    <source>
        <dbReference type="EMBL" id="VEH68010.1"/>
    </source>
</evidence>
<accession>A0A3S4TWV1</accession>
<protein>
    <submittedName>
        <fullName evidence="1">Uncharacterized protein</fullName>
    </submittedName>
</protein>
<dbReference type="Gene3D" id="3.90.1720.70">
    <property type="match status" value="1"/>
</dbReference>
<organism evidence="1 2">
    <name type="scientific">Rodentibacter pneumotropicus</name>
    <dbReference type="NCBI Taxonomy" id="758"/>
    <lineage>
        <taxon>Bacteria</taxon>
        <taxon>Pseudomonadati</taxon>
        <taxon>Pseudomonadota</taxon>
        <taxon>Gammaproteobacteria</taxon>
        <taxon>Pasteurellales</taxon>
        <taxon>Pasteurellaceae</taxon>
        <taxon>Rodentibacter</taxon>
    </lineage>
</organism>
<dbReference type="AlphaFoldDB" id="A0A3S4TWV1"/>
<dbReference type="EMBL" id="LR134405">
    <property type="protein sequence ID" value="VEH68010.1"/>
    <property type="molecule type" value="Genomic_DNA"/>
</dbReference>
<sequence>MKKIKVKVGNKESTLKINRPSWKDMFSHYKTMESAKFYSIVSSQWDKNAKSEDPETRGAWENTCAGRMSYALNHSGFILPKNPKGAFIGEEDGYSHWFRVRELREYLKKSFGKGDVEYSLPAFNYDKNTGVDINEKVKKIKEKIDERIKLVQDNVLEKLRVKRDSCFEVSGWRNASRHFTLWDGGNLLYAPGHENESAYEYYINGFIYNYYFWFVQETNSKIVQTNK</sequence>